<organism evidence="2 3">
    <name type="scientific">Flammeovirga pacifica</name>
    <dbReference type="NCBI Taxonomy" id="915059"/>
    <lineage>
        <taxon>Bacteria</taxon>
        <taxon>Pseudomonadati</taxon>
        <taxon>Bacteroidota</taxon>
        <taxon>Cytophagia</taxon>
        <taxon>Cytophagales</taxon>
        <taxon>Flammeovirgaceae</taxon>
        <taxon>Flammeovirga</taxon>
    </lineage>
</organism>
<keyword evidence="3" id="KW-1185">Reference proteome</keyword>
<dbReference type="AlphaFoldDB" id="A0A1S1YWN4"/>
<dbReference type="OrthoDB" id="1139344at2"/>
<feature type="transmembrane region" description="Helical" evidence="1">
    <location>
        <begin position="37"/>
        <end position="60"/>
    </location>
</feature>
<comment type="caution">
    <text evidence="2">The sequence shown here is derived from an EMBL/GenBank/DDBJ whole genome shotgun (WGS) entry which is preliminary data.</text>
</comment>
<accession>A0A1S1YWN4</accession>
<sequence length="154" mass="17850">MSLEVPIIILILAIPTYFICLWGLKKRKAGTDSNRKWLALIPTFIFSPLIYVGLIMIWIFSISYYPTNDFNQTEWNSNVEERYKMSEDIIESKILIGKTNTEVIEILGTDFLSNNIRSITYELGHVPRLFNIDPDYLEIKLENGIVVSVHQYEG</sequence>
<gene>
    <name evidence="2" type="ORF">NH26_03275</name>
</gene>
<evidence type="ECO:0000313" key="3">
    <source>
        <dbReference type="Proteomes" id="UP000179797"/>
    </source>
</evidence>
<feature type="transmembrane region" description="Helical" evidence="1">
    <location>
        <begin position="6"/>
        <end position="25"/>
    </location>
</feature>
<dbReference type="Proteomes" id="UP000179797">
    <property type="component" value="Unassembled WGS sequence"/>
</dbReference>
<dbReference type="RefSeq" id="WP_044225463.1">
    <property type="nucleotide sequence ID" value="NZ_JRYR02000001.1"/>
</dbReference>
<evidence type="ECO:0000256" key="1">
    <source>
        <dbReference type="SAM" id="Phobius"/>
    </source>
</evidence>
<reference evidence="2 3" key="1">
    <citation type="journal article" date="2012" name="Int. J. Syst. Evol. Microbiol.">
        <title>Flammeovirga pacifica sp. nov., isolated from deep-sea sediment.</title>
        <authorList>
            <person name="Xu H."/>
            <person name="Fu Y."/>
            <person name="Yang N."/>
            <person name="Ding Z."/>
            <person name="Lai Q."/>
            <person name="Zeng R."/>
        </authorList>
    </citation>
    <scope>NUCLEOTIDE SEQUENCE [LARGE SCALE GENOMIC DNA]</scope>
    <source>
        <strain evidence="3">DSM 24597 / LMG 26175 / WPAGA1</strain>
    </source>
</reference>
<keyword evidence="1" id="KW-0472">Membrane</keyword>
<evidence type="ECO:0000313" key="2">
    <source>
        <dbReference type="EMBL" id="OHX65436.1"/>
    </source>
</evidence>
<name>A0A1S1YWN4_FLAPC</name>
<dbReference type="EMBL" id="JRYR02000001">
    <property type="protein sequence ID" value="OHX65436.1"/>
    <property type="molecule type" value="Genomic_DNA"/>
</dbReference>
<keyword evidence="1" id="KW-0812">Transmembrane</keyword>
<proteinExistence type="predicted"/>
<protein>
    <submittedName>
        <fullName evidence="2">Uncharacterized protein</fullName>
    </submittedName>
</protein>
<keyword evidence="1" id="KW-1133">Transmembrane helix</keyword>